<dbReference type="PANTHER" id="PTHR44051">
    <property type="entry name" value="GLUTATHIONE S-TRANSFERASE-RELATED"/>
    <property type="match status" value="1"/>
</dbReference>
<dbReference type="InterPro" id="IPR036249">
    <property type="entry name" value="Thioredoxin-like_sf"/>
</dbReference>
<dbReference type="STRING" id="1325734.A0A428NYT7"/>
<dbReference type="Proteomes" id="UP000288168">
    <property type="component" value="Unassembled WGS sequence"/>
</dbReference>
<organism evidence="4 5">
    <name type="scientific">Fusarium duplospermum</name>
    <dbReference type="NCBI Taxonomy" id="1325734"/>
    <lineage>
        <taxon>Eukaryota</taxon>
        <taxon>Fungi</taxon>
        <taxon>Dikarya</taxon>
        <taxon>Ascomycota</taxon>
        <taxon>Pezizomycotina</taxon>
        <taxon>Sordariomycetes</taxon>
        <taxon>Hypocreomycetidae</taxon>
        <taxon>Hypocreales</taxon>
        <taxon>Nectriaceae</taxon>
        <taxon>Fusarium</taxon>
        <taxon>Fusarium solani species complex</taxon>
    </lineage>
</organism>
<protein>
    <recommendedName>
        <fullName evidence="3">GST N-terminal domain-containing protein</fullName>
    </recommendedName>
</protein>
<proteinExistence type="inferred from homology"/>
<evidence type="ECO:0000256" key="2">
    <source>
        <dbReference type="SAM" id="MobiDB-lite"/>
    </source>
</evidence>
<dbReference type="SUPFAM" id="SSF52833">
    <property type="entry name" value="Thioredoxin-like"/>
    <property type="match status" value="1"/>
</dbReference>
<sequence>MDSEPFKSLNPNSKVPAIEDPNTGIRLFEAGAIVLYLLDTYDTSGTLRSSLSNESLTVMFPTPDLVNLDKGTAKTPFTDVE</sequence>
<reference evidence="4 5" key="1">
    <citation type="submission" date="2017-06" db="EMBL/GenBank/DDBJ databases">
        <title>Comparative genomic analysis of Ambrosia Fusariam Clade fungi.</title>
        <authorList>
            <person name="Stajich J.E."/>
            <person name="Carrillo J."/>
            <person name="Kijimoto T."/>
            <person name="Eskalen A."/>
            <person name="O'Donnell K."/>
            <person name="Kasson M."/>
        </authorList>
    </citation>
    <scope>NUCLEOTIDE SEQUENCE [LARGE SCALE GENOMIC DNA]</scope>
    <source>
        <strain evidence="4 5">NRRL62584</strain>
    </source>
</reference>
<feature type="region of interest" description="Disordered" evidence="2">
    <location>
        <begin position="1"/>
        <end position="20"/>
    </location>
</feature>
<evidence type="ECO:0000256" key="1">
    <source>
        <dbReference type="ARBA" id="ARBA00007409"/>
    </source>
</evidence>
<dbReference type="PANTHER" id="PTHR44051:SF3">
    <property type="entry name" value="TRANSCRIPTIONAL REGULATOR URE2"/>
    <property type="match status" value="1"/>
</dbReference>
<evidence type="ECO:0000313" key="5">
    <source>
        <dbReference type="Proteomes" id="UP000288168"/>
    </source>
</evidence>
<evidence type="ECO:0000313" key="4">
    <source>
        <dbReference type="EMBL" id="RSL45976.1"/>
    </source>
</evidence>
<dbReference type="InterPro" id="IPR004045">
    <property type="entry name" value="Glutathione_S-Trfase_N"/>
</dbReference>
<name>A0A428NYT7_9HYPO</name>
<dbReference type="Pfam" id="PF02798">
    <property type="entry name" value="GST_N"/>
    <property type="match status" value="1"/>
</dbReference>
<evidence type="ECO:0000259" key="3">
    <source>
        <dbReference type="PROSITE" id="PS50404"/>
    </source>
</evidence>
<feature type="domain" description="GST N-terminal" evidence="3">
    <location>
        <begin position="1"/>
        <end position="45"/>
    </location>
</feature>
<dbReference type="OrthoDB" id="422574at2759"/>
<accession>A0A428NYT7</accession>
<dbReference type="Gene3D" id="3.40.30.10">
    <property type="entry name" value="Glutaredoxin"/>
    <property type="match status" value="1"/>
</dbReference>
<dbReference type="AlphaFoldDB" id="A0A428NYT7"/>
<gene>
    <name evidence="4" type="ORF">CEP54_014052</name>
</gene>
<dbReference type="PROSITE" id="PS50404">
    <property type="entry name" value="GST_NTER"/>
    <property type="match status" value="1"/>
</dbReference>
<comment type="caution">
    <text evidence="4">The sequence shown here is derived from an EMBL/GenBank/DDBJ whole genome shotgun (WGS) entry which is preliminary data.</text>
</comment>
<keyword evidence="5" id="KW-1185">Reference proteome</keyword>
<dbReference type="EMBL" id="NKCI01000249">
    <property type="protein sequence ID" value="RSL45976.1"/>
    <property type="molecule type" value="Genomic_DNA"/>
</dbReference>
<comment type="similarity">
    <text evidence="1">Belongs to the GST superfamily.</text>
</comment>